<dbReference type="Pfam" id="PF00378">
    <property type="entry name" value="ECH_1"/>
    <property type="match status" value="1"/>
</dbReference>
<dbReference type="NCBIfam" id="NF004475">
    <property type="entry name" value="PRK05809.1"/>
    <property type="match status" value="1"/>
</dbReference>
<keyword evidence="4" id="KW-0456">Lyase</keyword>
<dbReference type="InterPro" id="IPR001753">
    <property type="entry name" value="Enoyl-CoA_hydra/iso"/>
</dbReference>
<dbReference type="EMBL" id="FQXV01000019">
    <property type="protein sequence ID" value="SHI23139.1"/>
    <property type="molecule type" value="Genomic_DNA"/>
</dbReference>
<evidence type="ECO:0000256" key="3">
    <source>
        <dbReference type="ARBA" id="ARBA00011881"/>
    </source>
</evidence>
<evidence type="ECO:0000256" key="4">
    <source>
        <dbReference type="ARBA" id="ARBA00023239"/>
    </source>
</evidence>
<comment type="similarity">
    <text evidence="2 7">Belongs to the enoyl-CoA hydratase/isomerase family.</text>
</comment>
<dbReference type="PROSITE" id="PS00166">
    <property type="entry name" value="ENOYL_COA_HYDRATASE"/>
    <property type="match status" value="1"/>
</dbReference>
<dbReference type="CDD" id="cd06558">
    <property type="entry name" value="crotonase-like"/>
    <property type="match status" value="1"/>
</dbReference>
<dbReference type="InterPro" id="IPR029045">
    <property type="entry name" value="ClpP/crotonase-like_dom_sf"/>
</dbReference>
<keyword evidence="9" id="KW-1185">Reference proteome</keyword>
<dbReference type="STRING" id="1123282.SAMN02745823_03684"/>
<evidence type="ECO:0000256" key="7">
    <source>
        <dbReference type="RuleBase" id="RU003707"/>
    </source>
</evidence>
<comment type="pathway">
    <text evidence="1">Lipid metabolism; butanoate metabolism.</text>
</comment>
<comment type="subunit">
    <text evidence="3">Homotetramer.</text>
</comment>
<dbReference type="FunFam" id="3.90.226.10:FF:000009">
    <property type="entry name" value="Carnitinyl-CoA dehydratase"/>
    <property type="match status" value="1"/>
</dbReference>
<organism evidence="8 9">
    <name type="scientific">Sporobacter termitidis DSM 10068</name>
    <dbReference type="NCBI Taxonomy" id="1123282"/>
    <lineage>
        <taxon>Bacteria</taxon>
        <taxon>Bacillati</taxon>
        <taxon>Bacillota</taxon>
        <taxon>Clostridia</taxon>
        <taxon>Eubacteriales</taxon>
        <taxon>Oscillospiraceae</taxon>
        <taxon>Sporobacter</taxon>
    </lineage>
</organism>
<name>A0A1M5ZG18_9FIRM</name>
<dbReference type="PANTHER" id="PTHR11941">
    <property type="entry name" value="ENOYL-COA HYDRATASE-RELATED"/>
    <property type="match status" value="1"/>
</dbReference>
<proteinExistence type="inferred from homology"/>
<evidence type="ECO:0000313" key="9">
    <source>
        <dbReference type="Proteomes" id="UP000183995"/>
    </source>
</evidence>
<dbReference type="OrthoDB" id="9775794at2"/>
<evidence type="ECO:0000256" key="1">
    <source>
        <dbReference type="ARBA" id="ARBA00005086"/>
    </source>
</evidence>
<evidence type="ECO:0000256" key="5">
    <source>
        <dbReference type="ARBA" id="ARBA00050624"/>
    </source>
</evidence>
<comment type="catalytic activity">
    <reaction evidence="5">
        <text>a short-chain (3S)-3-hydroxyacyl-CoA = a short-chain (2E)-enoyl-CoA + H2O</text>
        <dbReference type="Rhea" id="RHEA:52664"/>
        <dbReference type="ChEBI" id="CHEBI:15377"/>
        <dbReference type="ChEBI" id="CHEBI:87488"/>
        <dbReference type="ChEBI" id="CHEBI:136760"/>
        <dbReference type="EC" id="4.2.1.150"/>
    </reaction>
</comment>
<dbReference type="SUPFAM" id="SSF52096">
    <property type="entry name" value="ClpP/crotonase"/>
    <property type="match status" value="1"/>
</dbReference>
<accession>A0A1M5ZG18</accession>
<protein>
    <recommendedName>
        <fullName evidence="6">short-chain-enoyl-CoA hydratase</fullName>
        <ecNumber evidence="6">4.2.1.150</ecNumber>
    </recommendedName>
</protein>
<dbReference type="FunFam" id="1.10.12.10:FF:000001">
    <property type="entry name" value="Probable enoyl-CoA hydratase, mitochondrial"/>
    <property type="match status" value="1"/>
</dbReference>
<dbReference type="Proteomes" id="UP000183995">
    <property type="component" value="Unassembled WGS sequence"/>
</dbReference>
<evidence type="ECO:0000256" key="6">
    <source>
        <dbReference type="ARBA" id="ARBA00067035"/>
    </source>
</evidence>
<dbReference type="InterPro" id="IPR018376">
    <property type="entry name" value="Enoyl-CoA_hyd/isom_CS"/>
</dbReference>
<gene>
    <name evidence="8" type="ORF">SAMN02745823_03684</name>
</gene>
<reference evidence="8 9" key="1">
    <citation type="submission" date="2016-11" db="EMBL/GenBank/DDBJ databases">
        <authorList>
            <person name="Jaros S."/>
            <person name="Januszkiewicz K."/>
            <person name="Wedrychowicz H."/>
        </authorList>
    </citation>
    <scope>NUCLEOTIDE SEQUENCE [LARGE SCALE GENOMIC DNA]</scope>
    <source>
        <strain evidence="8 9">DSM 10068</strain>
    </source>
</reference>
<dbReference type="RefSeq" id="WP_073082753.1">
    <property type="nucleotide sequence ID" value="NZ_FQXV01000019.1"/>
</dbReference>
<dbReference type="AlphaFoldDB" id="A0A1M5ZG18"/>
<dbReference type="PANTHER" id="PTHR11941:SF54">
    <property type="entry name" value="ENOYL-COA HYDRATASE, MITOCHONDRIAL"/>
    <property type="match status" value="1"/>
</dbReference>
<dbReference type="Gene3D" id="1.10.12.10">
    <property type="entry name" value="Lyase 2-enoyl-coa Hydratase, Chain A, domain 2"/>
    <property type="match status" value="1"/>
</dbReference>
<dbReference type="Gene3D" id="3.90.226.10">
    <property type="entry name" value="2-enoyl-CoA Hydratase, Chain A, domain 1"/>
    <property type="match status" value="1"/>
</dbReference>
<dbReference type="EC" id="4.2.1.150" evidence="6"/>
<evidence type="ECO:0000256" key="2">
    <source>
        <dbReference type="ARBA" id="ARBA00005254"/>
    </source>
</evidence>
<evidence type="ECO:0000313" key="8">
    <source>
        <dbReference type="EMBL" id="SHI23139.1"/>
    </source>
</evidence>
<dbReference type="InterPro" id="IPR014748">
    <property type="entry name" value="Enoyl-CoA_hydra_C"/>
</dbReference>
<dbReference type="GO" id="GO:0006635">
    <property type="term" value="P:fatty acid beta-oxidation"/>
    <property type="evidence" value="ECO:0007669"/>
    <property type="project" value="TreeGrafter"/>
</dbReference>
<dbReference type="GO" id="GO:0018812">
    <property type="term" value="F:3-hydroxyacyl-CoA dehydratase activity"/>
    <property type="evidence" value="ECO:0007669"/>
    <property type="project" value="UniProtKB-EC"/>
</dbReference>
<sequence length="257" mass="26982">MNVSYEVKGHVALLTINRPEALNALNTNVLQDLAQALSQAEADNDVYVLVLTGAGKAFVAGADISQMKDFTAVEAKAFGDYGNGVFYKIESMSKPVIAAINGYALGGGCELAMASDIRIAGTKAKFGQPEVGLGITPGFGGTQRLPRIVGASKAKELILTAETIGADEALRIGLVSKVVPDEELLNTALEMANKIAANAQVAVRQSKDAINKGMQSDIATGLAYEAQAFAVCFATEDQKDAMTAFVSKSKVTQFKNK</sequence>